<dbReference type="GO" id="GO:0000976">
    <property type="term" value="F:transcription cis-regulatory region binding"/>
    <property type="evidence" value="ECO:0007669"/>
    <property type="project" value="TreeGrafter"/>
</dbReference>
<dbReference type="GO" id="GO:0003700">
    <property type="term" value="F:DNA-binding transcription factor activity"/>
    <property type="evidence" value="ECO:0007669"/>
    <property type="project" value="UniProtKB-UniRule"/>
</dbReference>
<dbReference type="Pfam" id="PF02381">
    <property type="entry name" value="MraZ"/>
    <property type="match status" value="2"/>
</dbReference>
<feature type="domain" description="SpoVT-AbrB" evidence="9">
    <location>
        <begin position="114"/>
        <end position="157"/>
    </location>
</feature>
<evidence type="ECO:0000259" key="9">
    <source>
        <dbReference type="PROSITE" id="PS51740"/>
    </source>
</evidence>
<feature type="compositionally biased region" description="Gly residues" evidence="8">
    <location>
        <begin position="1"/>
        <end position="10"/>
    </location>
</feature>
<evidence type="ECO:0000256" key="4">
    <source>
        <dbReference type="ARBA" id="ARBA00023015"/>
    </source>
</evidence>
<comment type="similarity">
    <text evidence="7">Belongs to the MraZ family.</text>
</comment>
<dbReference type="InterPro" id="IPR020603">
    <property type="entry name" value="MraZ_dom"/>
</dbReference>
<comment type="subunit">
    <text evidence="7">Forms oligomers.</text>
</comment>
<dbReference type="PROSITE" id="PS51740">
    <property type="entry name" value="SPOVT_ABRB"/>
    <property type="match status" value="2"/>
</dbReference>
<dbReference type="CDD" id="cd16320">
    <property type="entry name" value="MraZ_N"/>
    <property type="match status" value="1"/>
</dbReference>
<sequence>MVGRAGGVGGPRRPLSGGRWPGAVVGAATGAMTQFVGTHFGKLDRKGRISVPAPFRAELEASATSHLVFRISHQHPCIEARSRAVFQQMLESVLSLAHFSEDRDDLEAGLIADSSLMRIDGDGRLVLPEEMVEEVGLGEAVAFLGKGDRFEIWDAEKAKAHVAEAKARVREKRLTLAAMPLNTTPRAVP</sequence>
<dbReference type="InterPro" id="IPR035642">
    <property type="entry name" value="MraZ_N"/>
</dbReference>
<dbReference type="InterPro" id="IPR007159">
    <property type="entry name" value="SpoVT-AbrB_dom"/>
</dbReference>
<evidence type="ECO:0000256" key="8">
    <source>
        <dbReference type="SAM" id="MobiDB-lite"/>
    </source>
</evidence>
<dbReference type="SUPFAM" id="SSF89447">
    <property type="entry name" value="AbrB/MazE/MraZ-like"/>
    <property type="match status" value="1"/>
</dbReference>
<dbReference type="InterPro" id="IPR038619">
    <property type="entry name" value="MraZ_sf"/>
</dbReference>
<dbReference type="InterPro" id="IPR003444">
    <property type="entry name" value="MraZ"/>
</dbReference>
<comment type="subcellular location">
    <subcellularLocation>
        <location evidence="7">Cytoplasm</location>
        <location evidence="7">Nucleoid</location>
    </subcellularLocation>
</comment>
<keyword evidence="5 7" id="KW-0238">DNA-binding</keyword>
<dbReference type="InterPro" id="IPR035644">
    <property type="entry name" value="MraZ_C"/>
</dbReference>
<proteinExistence type="inferred from homology"/>
<gene>
    <name evidence="7" type="primary">mraZ</name>
    <name evidence="10" type="ORF">DFH01_09985</name>
</gene>
<name>A0A317FDM2_9PROT</name>
<dbReference type="EMBL" id="QGNA01000002">
    <property type="protein sequence ID" value="PWS37184.1"/>
    <property type="molecule type" value="Genomic_DNA"/>
</dbReference>
<comment type="caution">
    <text evidence="10">The sequence shown here is derived from an EMBL/GenBank/DDBJ whole genome shotgun (WGS) entry which is preliminary data.</text>
</comment>
<keyword evidence="10" id="KW-0131">Cell cycle</keyword>
<dbReference type="Gene3D" id="3.40.1550.20">
    <property type="entry name" value="Transcriptional regulator MraZ domain"/>
    <property type="match status" value="1"/>
</dbReference>
<keyword evidence="11" id="KW-1185">Reference proteome</keyword>
<dbReference type="PANTHER" id="PTHR34701:SF1">
    <property type="entry name" value="TRANSCRIPTIONAL REGULATOR MRAZ"/>
    <property type="match status" value="1"/>
</dbReference>
<organism evidence="10 11">
    <name type="scientific">Falsiroseomonas bella</name>
    <dbReference type="NCBI Taxonomy" id="2184016"/>
    <lineage>
        <taxon>Bacteria</taxon>
        <taxon>Pseudomonadati</taxon>
        <taxon>Pseudomonadota</taxon>
        <taxon>Alphaproteobacteria</taxon>
        <taxon>Acetobacterales</taxon>
        <taxon>Roseomonadaceae</taxon>
        <taxon>Falsiroseomonas</taxon>
    </lineage>
</organism>
<dbReference type="GO" id="GO:2000143">
    <property type="term" value="P:negative regulation of DNA-templated transcription initiation"/>
    <property type="evidence" value="ECO:0007669"/>
    <property type="project" value="TreeGrafter"/>
</dbReference>
<dbReference type="Proteomes" id="UP000245765">
    <property type="component" value="Unassembled WGS sequence"/>
</dbReference>
<dbReference type="CDD" id="cd16321">
    <property type="entry name" value="MraZ_C"/>
    <property type="match status" value="1"/>
</dbReference>
<evidence type="ECO:0000256" key="3">
    <source>
        <dbReference type="ARBA" id="ARBA00022737"/>
    </source>
</evidence>
<evidence type="ECO:0000256" key="2">
    <source>
        <dbReference type="ARBA" id="ARBA00022490"/>
    </source>
</evidence>
<evidence type="ECO:0000313" key="11">
    <source>
        <dbReference type="Proteomes" id="UP000245765"/>
    </source>
</evidence>
<evidence type="ECO:0000313" key="10">
    <source>
        <dbReference type="EMBL" id="PWS37184.1"/>
    </source>
</evidence>
<keyword evidence="10" id="KW-0132">Cell division</keyword>
<dbReference type="InterPro" id="IPR037914">
    <property type="entry name" value="SpoVT-AbrB_sf"/>
</dbReference>
<reference evidence="11" key="1">
    <citation type="submission" date="2018-05" db="EMBL/GenBank/DDBJ databases">
        <authorList>
            <person name="Du Z."/>
            <person name="Wang X."/>
        </authorList>
    </citation>
    <scope>NUCLEOTIDE SEQUENCE [LARGE SCALE GENOMIC DNA]</scope>
    <source>
        <strain evidence="11">CQN31</strain>
    </source>
</reference>
<evidence type="ECO:0000256" key="7">
    <source>
        <dbReference type="HAMAP-Rule" id="MF_01008"/>
    </source>
</evidence>
<dbReference type="GO" id="GO:0005737">
    <property type="term" value="C:cytoplasm"/>
    <property type="evidence" value="ECO:0007669"/>
    <property type="project" value="UniProtKB-UniRule"/>
</dbReference>
<evidence type="ECO:0000256" key="6">
    <source>
        <dbReference type="ARBA" id="ARBA00023163"/>
    </source>
</evidence>
<accession>A0A317FDM2</accession>
<dbReference type="GO" id="GO:0051301">
    <property type="term" value="P:cell division"/>
    <property type="evidence" value="ECO:0007669"/>
    <property type="project" value="UniProtKB-KW"/>
</dbReference>
<dbReference type="GO" id="GO:0009295">
    <property type="term" value="C:nucleoid"/>
    <property type="evidence" value="ECO:0007669"/>
    <property type="project" value="UniProtKB-SubCell"/>
</dbReference>
<keyword evidence="2 7" id="KW-0963">Cytoplasm</keyword>
<feature type="domain" description="SpoVT-AbrB" evidence="9">
    <location>
        <begin position="38"/>
        <end position="85"/>
    </location>
</feature>
<dbReference type="PANTHER" id="PTHR34701">
    <property type="entry name" value="TRANSCRIPTIONAL REGULATOR MRAZ"/>
    <property type="match status" value="1"/>
</dbReference>
<keyword evidence="4 7" id="KW-0805">Transcription regulation</keyword>
<keyword evidence="6 7" id="KW-0804">Transcription</keyword>
<dbReference type="HAMAP" id="MF_01008">
    <property type="entry name" value="MraZ"/>
    <property type="match status" value="1"/>
</dbReference>
<protein>
    <recommendedName>
        <fullName evidence="1 7">Transcriptional regulator MraZ</fullName>
    </recommendedName>
</protein>
<evidence type="ECO:0000256" key="5">
    <source>
        <dbReference type="ARBA" id="ARBA00023125"/>
    </source>
</evidence>
<keyword evidence="3" id="KW-0677">Repeat</keyword>
<feature type="region of interest" description="Disordered" evidence="8">
    <location>
        <begin position="1"/>
        <end position="20"/>
    </location>
</feature>
<evidence type="ECO:0000256" key="1">
    <source>
        <dbReference type="ARBA" id="ARBA00013860"/>
    </source>
</evidence>
<dbReference type="AlphaFoldDB" id="A0A317FDM2"/>